<evidence type="ECO:0000313" key="1">
    <source>
        <dbReference type="EMBL" id="KZX17175.1"/>
    </source>
</evidence>
<dbReference type="PANTHER" id="PTHR41930:SF1">
    <property type="entry name" value="DEPHOSPHO-COA KINASE"/>
    <property type="match status" value="1"/>
</dbReference>
<dbReference type="PANTHER" id="PTHR41930">
    <property type="entry name" value="UPF0200 PROTEIN MJ1399"/>
    <property type="match status" value="1"/>
</dbReference>
<name>A0A166EZQ4_9EURY</name>
<organism evidence="1 2">
    <name type="scientific">Methanobrevibacter filiformis</name>
    <dbReference type="NCBI Taxonomy" id="55758"/>
    <lineage>
        <taxon>Archaea</taxon>
        <taxon>Methanobacteriati</taxon>
        <taxon>Methanobacteriota</taxon>
        <taxon>Methanomada group</taxon>
        <taxon>Methanobacteria</taxon>
        <taxon>Methanobacteriales</taxon>
        <taxon>Methanobacteriaceae</taxon>
        <taxon>Methanobrevibacter</taxon>
    </lineage>
</organism>
<dbReference type="Pfam" id="PF13207">
    <property type="entry name" value="AAA_17"/>
    <property type="match status" value="1"/>
</dbReference>
<evidence type="ECO:0000313" key="2">
    <source>
        <dbReference type="Proteomes" id="UP000077066"/>
    </source>
</evidence>
<dbReference type="Proteomes" id="UP000077066">
    <property type="component" value="Unassembled WGS sequence"/>
</dbReference>
<sequence length="178" mass="20548">MNVIGVSGLPGSGKSLISKIAIEQDFNVFNMGDIVREESKKRNKSSSETAVELRKEHGDYVVAKFTINKILNLNFDKNTKVMIEGIRSQYEVELFKESFKEFKIISVFASPTTRFERLKSRNRSDDSINYEDFNSRDKRELNFGIGNVVACSDYMIINESNLEDYEKNIDKIFDKIFK</sequence>
<comment type="caution">
    <text evidence="1">The sequence shown here is derived from an EMBL/GenBank/DDBJ whole genome shotgun (WGS) entry which is preliminary data.</text>
</comment>
<dbReference type="OrthoDB" id="85381at2157"/>
<dbReference type="SUPFAM" id="SSF52540">
    <property type="entry name" value="P-loop containing nucleoside triphosphate hydrolases"/>
    <property type="match status" value="1"/>
</dbReference>
<dbReference type="EC" id="2.7.1.24" evidence="1"/>
<proteinExistence type="predicted"/>
<keyword evidence="1" id="KW-0808">Transferase</keyword>
<dbReference type="GO" id="GO:0004140">
    <property type="term" value="F:dephospho-CoA kinase activity"/>
    <property type="evidence" value="ECO:0007669"/>
    <property type="project" value="UniProtKB-EC"/>
</dbReference>
<gene>
    <name evidence="1" type="primary">coaE</name>
    <name evidence="1" type="ORF">MBFIL_03130</name>
</gene>
<dbReference type="InterPro" id="IPR027417">
    <property type="entry name" value="P-loop_NTPase"/>
</dbReference>
<dbReference type="EMBL" id="LWMT01000041">
    <property type="protein sequence ID" value="KZX17175.1"/>
    <property type="molecule type" value="Genomic_DNA"/>
</dbReference>
<protein>
    <submittedName>
        <fullName evidence="1">Dephospho-CoA kinase</fullName>
        <ecNumber evidence="1">2.7.1.24</ecNumber>
    </submittedName>
</protein>
<keyword evidence="2" id="KW-1185">Reference proteome</keyword>
<dbReference type="Gene3D" id="3.40.50.300">
    <property type="entry name" value="P-loop containing nucleotide triphosphate hydrolases"/>
    <property type="match status" value="1"/>
</dbReference>
<accession>A0A166EZQ4</accession>
<reference evidence="1 2" key="1">
    <citation type="submission" date="2016-04" db="EMBL/GenBank/DDBJ databases">
        <title>Genome sequence of Methanobrevibacter filiformis DSM 11501.</title>
        <authorList>
            <person name="Poehlein A."/>
            <person name="Seedorf H."/>
            <person name="Daniel R."/>
        </authorList>
    </citation>
    <scope>NUCLEOTIDE SEQUENCE [LARGE SCALE GENOMIC DNA]</scope>
    <source>
        <strain evidence="1 2">DSM 11501</strain>
    </source>
</reference>
<keyword evidence="1" id="KW-0418">Kinase</keyword>
<dbReference type="RefSeq" id="WP_066970834.1">
    <property type="nucleotide sequence ID" value="NZ_LWMT01000041.1"/>
</dbReference>
<dbReference type="AlphaFoldDB" id="A0A166EZQ4"/>
<dbReference type="PATRIC" id="fig|55758.3.peg.349"/>
<dbReference type="STRING" id="55758.MBFIL_03130"/>